<feature type="compositionally biased region" description="Polar residues" evidence="1">
    <location>
        <begin position="49"/>
        <end position="67"/>
    </location>
</feature>
<name>A0A5C3NXV6_9APHY</name>
<evidence type="ECO:0008006" key="4">
    <source>
        <dbReference type="Google" id="ProtNLM"/>
    </source>
</evidence>
<keyword evidence="3" id="KW-1185">Reference proteome</keyword>
<organism evidence="2 3">
    <name type="scientific">Polyporus arcularius HHB13444</name>
    <dbReference type="NCBI Taxonomy" id="1314778"/>
    <lineage>
        <taxon>Eukaryota</taxon>
        <taxon>Fungi</taxon>
        <taxon>Dikarya</taxon>
        <taxon>Basidiomycota</taxon>
        <taxon>Agaricomycotina</taxon>
        <taxon>Agaricomycetes</taxon>
        <taxon>Polyporales</taxon>
        <taxon>Polyporaceae</taxon>
        <taxon>Polyporus</taxon>
    </lineage>
</organism>
<feature type="region of interest" description="Disordered" evidence="1">
    <location>
        <begin position="49"/>
        <end position="80"/>
    </location>
</feature>
<protein>
    <recommendedName>
        <fullName evidence="4">Protein kinase domain-containing protein</fullName>
    </recommendedName>
</protein>
<dbReference type="AlphaFoldDB" id="A0A5C3NXV6"/>
<gene>
    <name evidence="2" type="ORF">K466DRAFT_656275</name>
</gene>
<dbReference type="EMBL" id="ML211641">
    <property type="protein sequence ID" value="TFK81188.1"/>
    <property type="molecule type" value="Genomic_DNA"/>
</dbReference>
<proteinExistence type="predicted"/>
<dbReference type="Proteomes" id="UP000308197">
    <property type="component" value="Unassembled WGS sequence"/>
</dbReference>
<sequence length="440" mass="47962">MAMADSGFPFTNKSLVPKTPYPGASDASVVRSLPPLSTQFPLHLHKTLSAESSPSTDEGYSTESSPSCAAPPPGIPQTTNVGIKAYGASMAETTTKRTAEFFEDLGLLETAIAFDQLPDELVVYEHGSTVPVQYKRVYARITEDGDRFCVPTQGICHPVRHSAILHLAPPTTDIHSSHSTIRRGAFTFADKCDRVVAKFPQPRCGAHHRLHNEALAYEAFPPYIAEYFVFVPEDSDEPQGPQGTVPKKRGRFKRILRKVVKVVKDVATSSTNMAPVPDGESDSMTPNYIIIPPVVPKFYGYYVPAHVEKLPCHPTCGAAGICATAWAQPVLLMEDCGDAIDVEMMSEKDKRLCALPLKFLHDVAFVHQGIAPSKFLMQPGPLNCSPEMRSWASPSFRVVGFGVGSGMASTEDEDLWAEFELLCEEDEKAANAVLRIPPTA</sequence>
<dbReference type="STRING" id="1314778.A0A5C3NXV6"/>
<accession>A0A5C3NXV6</accession>
<reference evidence="2 3" key="1">
    <citation type="journal article" date="2019" name="Nat. Ecol. Evol.">
        <title>Megaphylogeny resolves global patterns of mushroom evolution.</title>
        <authorList>
            <person name="Varga T."/>
            <person name="Krizsan K."/>
            <person name="Foldi C."/>
            <person name="Dima B."/>
            <person name="Sanchez-Garcia M."/>
            <person name="Sanchez-Ramirez S."/>
            <person name="Szollosi G.J."/>
            <person name="Szarkandi J.G."/>
            <person name="Papp V."/>
            <person name="Albert L."/>
            <person name="Andreopoulos W."/>
            <person name="Angelini C."/>
            <person name="Antonin V."/>
            <person name="Barry K.W."/>
            <person name="Bougher N.L."/>
            <person name="Buchanan P."/>
            <person name="Buyck B."/>
            <person name="Bense V."/>
            <person name="Catcheside P."/>
            <person name="Chovatia M."/>
            <person name="Cooper J."/>
            <person name="Damon W."/>
            <person name="Desjardin D."/>
            <person name="Finy P."/>
            <person name="Geml J."/>
            <person name="Haridas S."/>
            <person name="Hughes K."/>
            <person name="Justo A."/>
            <person name="Karasinski D."/>
            <person name="Kautmanova I."/>
            <person name="Kiss B."/>
            <person name="Kocsube S."/>
            <person name="Kotiranta H."/>
            <person name="LaButti K.M."/>
            <person name="Lechner B.E."/>
            <person name="Liimatainen K."/>
            <person name="Lipzen A."/>
            <person name="Lukacs Z."/>
            <person name="Mihaltcheva S."/>
            <person name="Morgado L.N."/>
            <person name="Niskanen T."/>
            <person name="Noordeloos M.E."/>
            <person name="Ohm R.A."/>
            <person name="Ortiz-Santana B."/>
            <person name="Ovrebo C."/>
            <person name="Racz N."/>
            <person name="Riley R."/>
            <person name="Savchenko A."/>
            <person name="Shiryaev A."/>
            <person name="Soop K."/>
            <person name="Spirin V."/>
            <person name="Szebenyi C."/>
            <person name="Tomsovsky M."/>
            <person name="Tulloss R.E."/>
            <person name="Uehling J."/>
            <person name="Grigoriev I.V."/>
            <person name="Vagvolgyi C."/>
            <person name="Papp T."/>
            <person name="Martin F.M."/>
            <person name="Miettinen O."/>
            <person name="Hibbett D.S."/>
            <person name="Nagy L.G."/>
        </authorList>
    </citation>
    <scope>NUCLEOTIDE SEQUENCE [LARGE SCALE GENOMIC DNA]</scope>
    <source>
        <strain evidence="2 3">HHB13444</strain>
    </source>
</reference>
<evidence type="ECO:0000313" key="3">
    <source>
        <dbReference type="Proteomes" id="UP000308197"/>
    </source>
</evidence>
<dbReference type="InParanoid" id="A0A5C3NXV6"/>
<evidence type="ECO:0000256" key="1">
    <source>
        <dbReference type="SAM" id="MobiDB-lite"/>
    </source>
</evidence>
<evidence type="ECO:0000313" key="2">
    <source>
        <dbReference type="EMBL" id="TFK81188.1"/>
    </source>
</evidence>